<feature type="chain" id="PRO_5002642939" description="Neutral zinc metallopeptidase" evidence="1">
    <location>
        <begin position="38"/>
        <end position="260"/>
    </location>
</feature>
<dbReference type="InterPro" id="IPR007343">
    <property type="entry name" value="Uncharacterised_pept_Zn_put"/>
</dbReference>
<evidence type="ECO:0000313" key="2">
    <source>
        <dbReference type="EMBL" id="ABM79588.1"/>
    </source>
</evidence>
<dbReference type="EMBL" id="CP000554">
    <property type="protein sequence ID" value="ABM79588.1"/>
    <property type="molecule type" value="Genomic_DNA"/>
</dbReference>
<reference evidence="2 3" key="1">
    <citation type="journal article" date="2007" name="PLoS Genet.">
        <title>Patterns and implications of gene gain and loss in the evolution of Prochlorococcus.</title>
        <authorList>
            <person name="Kettler G.C."/>
            <person name="Martiny A.C."/>
            <person name="Huang K."/>
            <person name="Zucker J."/>
            <person name="Coleman M.L."/>
            <person name="Rodrigue S."/>
            <person name="Chen F."/>
            <person name="Lapidus A."/>
            <person name="Ferriera S."/>
            <person name="Johnson J."/>
            <person name="Steglich C."/>
            <person name="Church G.M."/>
            <person name="Richardson P."/>
            <person name="Chisholm S.W."/>
        </authorList>
    </citation>
    <scope>NUCLEOTIDE SEQUENCE [LARGE SCALE GENOMIC DNA]</scope>
    <source>
        <strain evidence="2 3">MIT 9303</strain>
    </source>
</reference>
<sequence>MTRSTFNTINQLLWKGCWKSSLALLVGLGAFCQPANAQSTTAVGVARASEGLIKRYDPKVRDVTLVVPAPAGTPTACKQDNKSTNGDWEAYYCTLDRNILISQKNLNLIERRYGLAAIATLVAHEFAHGRQHAIAGFMSDAVWSVVFDELQADCIAGVYMRRATPISLSPQQIEKSRDFLESIGDYSVQERSWHGTPGMRGAAFQFGYNKGSLNACWASSQRNWRKTLEDAPDQVDRAIENAPATIDNLIDRGQKFLEGL</sequence>
<protein>
    <recommendedName>
        <fullName evidence="4">Neutral zinc metallopeptidase</fullName>
    </recommendedName>
</protein>
<gene>
    <name evidence="2" type="ordered locus">P9303_28581</name>
</gene>
<evidence type="ECO:0000256" key="1">
    <source>
        <dbReference type="SAM" id="SignalP"/>
    </source>
</evidence>
<dbReference type="HOGENOM" id="CLU_1069036_0_0_3"/>
<dbReference type="BioCyc" id="PMAR59922:G1G80-2510-MONOMER"/>
<dbReference type="Pfam" id="PF04228">
    <property type="entry name" value="Zn_peptidase"/>
    <property type="match status" value="1"/>
</dbReference>
<keyword evidence="1" id="KW-0732">Signal</keyword>
<name>A2CDM8_PROM3</name>
<accession>A2CDM8</accession>
<proteinExistence type="predicted"/>
<dbReference type="Proteomes" id="UP000002274">
    <property type="component" value="Chromosome"/>
</dbReference>
<organism evidence="2 3">
    <name type="scientific">Prochlorococcus marinus (strain MIT 9303)</name>
    <dbReference type="NCBI Taxonomy" id="59922"/>
    <lineage>
        <taxon>Bacteria</taxon>
        <taxon>Bacillati</taxon>
        <taxon>Cyanobacteriota</taxon>
        <taxon>Cyanophyceae</taxon>
        <taxon>Synechococcales</taxon>
        <taxon>Prochlorococcaceae</taxon>
        <taxon>Prochlorococcus</taxon>
    </lineage>
</organism>
<evidence type="ECO:0000313" key="3">
    <source>
        <dbReference type="Proteomes" id="UP000002274"/>
    </source>
</evidence>
<feature type="signal peptide" evidence="1">
    <location>
        <begin position="1"/>
        <end position="37"/>
    </location>
</feature>
<evidence type="ECO:0008006" key="4">
    <source>
        <dbReference type="Google" id="ProtNLM"/>
    </source>
</evidence>
<dbReference type="KEGG" id="pmf:P9303_28581"/>
<dbReference type="STRING" id="59922.P9303_28581"/>
<dbReference type="AlphaFoldDB" id="A2CDM8"/>
<dbReference type="RefSeq" id="WP_011827430.1">
    <property type="nucleotide sequence ID" value="NC_008820.1"/>
</dbReference>